<gene>
    <name evidence="2" type="ORF">DKT77_06215</name>
</gene>
<dbReference type="Pfam" id="PF03537">
    <property type="entry name" value="Glyco_hydro_114"/>
    <property type="match status" value="1"/>
</dbReference>
<name>A0A2V2LD26_9RHOB</name>
<evidence type="ECO:0000313" key="3">
    <source>
        <dbReference type="Proteomes" id="UP000245680"/>
    </source>
</evidence>
<dbReference type="SUPFAM" id="SSF51445">
    <property type="entry name" value="(Trans)glycosidases"/>
    <property type="match status" value="1"/>
</dbReference>
<dbReference type="EMBL" id="QGKU01000026">
    <property type="protein sequence ID" value="PWR03450.1"/>
    <property type="molecule type" value="Genomic_DNA"/>
</dbReference>
<dbReference type="Gene3D" id="3.20.20.70">
    <property type="entry name" value="Aldolase class I"/>
    <property type="match status" value="1"/>
</dbReference>
<organism evidence="2 3">
    <name type="scientific">Meridianimarinicoccus roseus</name>
    <dbReference type="NCBI Taxonomy" id="2072018"/>
    <lineage>
        <taxon>Bacteria</taxon>
        <taxon>Pseudomonadati</taxon>
        <taxon>Pseudomonadota</taxon>
        <taxon>Alphaproteobacteria</taxon>
        <taxon>Rhodobacterales</taxon>
        <taxon>Paracoccaceae</taxon>
        <taxon>Meridianimarinicoccus</taxon>
    </lineage>
</organism>
<feature type="domain" description="Glycoside-hydrolase family GH114 TIM-barrel" evidence="1">
    <location>
        <begin position="184"/>
        <end position="403"/>
    </location>
</feature>
<sequence length="410" mass="44775">MGHRRGERAVSRRRRDGGDRGVTLRAGLCRLSSKARRAVAMVRAALILQSDMVFCPHNHEGVEDETHGICNRGGACRGRSGGRQRCADRKSYLDNDADARAAGSVRAMLASGRAVCDTGSRLVLLATGARAGIRRQQWCHTLLERRGARLLLPGIRCLLIVAGAIAALGQSATASENRRDGAYWDWQLTNPYDLSVRVEMLVIEPTGVTAADVAALKARGVQPFCYVSIGTWEPWRDDAESFPASVIGATVGDWPDEKYVDMADRAHVWPLMKARIDVCAAMGFVGVEPDNMGAHDNDTGFPFTSADAVVYFREIAAHTHGLGLKILQKNADELVPQLVDTFDGMLVEECFHYDFCEEVLPYVRAGKPVLAVEFTENGGDWDAYCAQAKAYGFHLLLKSYEVTAGGRACQ</sequence>
<dbReference type="AlphaFoldDB" id="A0A2V2LD26"/>
<proteinExistence type="predicted"/>
<accession>A0A2V2LD26</accession>
<comment type="caution">
    <text evidence="2">The sequence shown here is derived from an EMBL/GenBank/DDBJ whole genome shotgun (WGS) entry which is preliminary data.</text>
</comment>
<evidence type="ECO:0000313" key="2">
    <source>
        <dbReference type="EMBL" id="PWR03450.1"/>
    </source>
</evidence>
<dbReference type="InterPro" id="IPR004352">
    <property type="entry name" value="GH114_TIM-barrel"/>
</dbReference>
<dbReference type="InterPro" id="IPR017853">
    <property type="entry name" value="GH"/>
</dbReference>
<dbReference type="PANTHER" id="PTHR35273:SF2">
    <property type="entry name" value="ALPHA-GALACTOSIDASE"/>
    <property type="match status" value="1"/>
</dbReference>
<dbReference type="InterPro" id="IPR013785">
    <property type="entry name" value="Aldolase_TIM"/>
</dbReference>
<evidence type="ECO:0000259" key="1">
    <source>
        <dbReference type="Pfam" id="PF03537"/>
    </source>
</evidence>
<dbReference type="OrthoDB" id="505502at2"/>
<dbReference type="Proteomes" id="UP000245680">
    <property type="component" value="Unassembled WGS sequence"/>
</dbReference>
<reference evidence="2 3" key="1">
    <citation type="submission" date="2018-05" db="EMBL/GenBank/DDBJ databases">
        <title>Rhodobacteraceae gen. nov., sp. nov. isolated from sea water.</title>
        <authorList>
            <person name="Ren Y."/>
        </authorList>
    </citation>
    <scope>NUCLEOTIDE SEQUENCE [LARGE SCALE GENOMIC DNA]</scope>
    <source>
        <strain evidence="2 3">TG-679</strain>
    </source>
</reference>
<protein>
    <recommendedName>
        <fullName evidence="1">Glycoside-hydrolase family GH114 TIM-barrel domain-containing protein</fullName>
    </recommendedName>
</protein>
<dbReference type="PANTHER" id="PTHR35273">
    <property type="entry name" value="ALPHA-1,4 POLYGALACTOSAMINIDASE, PUTATIVE (AFU_ORTHOLOGUE AFUA_3G07890)-RELATED"/>
    <property type="match status" value="1"/>
</dbReference>
<keyword evidence="3" id="KW-1185">Reference proteome</keyword>